<dbReference type="GO" id="GO:0008233">
    <property type="term" value="F:peptidase activity"/>
    <property type="evidence" value="ECO:0007669"/>
    <property type="project" value="UniProtKB-KW"/>
</dbReference>
<evidence type="ECO:0000313" key="5">
    <source>
        <dbReference type="Proteomes" id="UP000219452"/>
    </source>
</evidence>
<name>A0A286F668_9BACT</name>
<keyword evidence="2" id="KW-0812">Transmembrane</keyword>
<dbReference type="InterPro" id="IPR036013">
    <property type="entry name" value="Band_7/SPFH_dom_sf"/>
</dbReference>
<dbReference type="Pfam" id="PF01145">
    <property type="entry name" value="Band_7"/>
    <property type="match status" value="1"/>
</dbReference>
<organism evidence="4 5">
    <name type="scientific">Spirosoma fluviale</name>
    <dbReference type="NCBI Taxonomy" id="1597977"/>
    <lineage>
        <taxon>Bacteria</taxon>
        <taxon>Pseudomonadati</taxon>
        <taxon>Bacteroidota</taxon>
        <taxon>Cytophagia</taxon>
        <taxon>Cytophagales</taxon>
        <taxon>Cytophagaceae</taxon>
        <taxon>Spirosoma</taxon>
    </lineage>
</organism>
<sequence>MSEVGGVSEVSSAHFTYSTNSTTYHFNNLLPSLSTDSVLYAESVFCYKPIDLMNFLLLLLGLAIVLIFLSVVIVQQGTVAVITVFGKYARVLRPGLNFKIPFIEVIYRRISIQNRSVELAFQAITADQANVNFKAMLVYSVLNQEEETVKNVAFKFIDEASFMQALIRTIEGSIRSFVATKRQSEILALRSEIIEHVKSQLDTLLESWGYHLTDLQLNDIAFDEVIMRSMAQVVASSNLKAAAENEGQALLITKTKAAEAEGNAIQISAEAEKKASQLRGQGVALFREEVAKGMAESAKVMNEAKLDASLILFSIWTEAIKHFAENGQGNIIFLDGSTDGMDKTMKQLLAVQTLNSSIESSGIITPPPISGKR</sequence>
<evidence type="ECO:0000259" key="3">
    <source>
        <dbReference type="SMART" id="SM00244"/>
    </source>
</evidence>
<dbReference type="InterPro" id="IPR001107">
    <property type="entry name" value="Band_7"/>
</dbReference>
<dbReference type="SUPFAM" id="SSF117892">
    <property type="entry name" value="Band 7/SPFH domain"/>
    <property type="match status" value="1"/>
</dbReference>
<comment type="subcellular location">
    <subcellularLocation>
        <location evidence="1">Membrane</location>
        <topology evidence="1">Single-pass membrane protein</topology>
    </subcellularLocation>
</comment>
<protein>
    <submittedName>
        <fullName evidence="4">Regulator of protease activity HflC, stomatin/prohibitin superfamily</fullName>
    </submittedName>
</protein>
<dbReference type="Proteomes" id="UP000219452">
    <property type="component" value="Unassembled WGS sequence"/>
</dbReference>
<dbReference type="GO" id="GO:0006508">
    <property type="term" value="P:proteolysis"/>
    <property type="evidence" value="ECO:0007669"/>
    <property type="project" value="UniProtKB-KW"/>
</dbReference>
<keyword evidence="4" id="KW-0645">Protease</keyword>
<dbReference type="PANTHER" id="PTHR43327:SF10">
    <property type="entry name" value="STOMATIN-LIKE PROTEIN 2, MITOCHONDRIAL"/>
    <property type="match status" value="1"/>
</dbReference>
<feature type="domain" description="Band 7" evidence="3">
    <location>
        <begin position="69"/>
        <end position="234"/>
    </location>
</feature>
<evidence type="ECO:0000313" key="4">
    <source>
        <dbReference type="EMBL" id="SOD78606.1"/>
    </source>
</evidence>
<reference evidence="5" key="1">
    <citation type="submission" date="2017-09" db="EMBL/GenBank/DDBJ databases">
        <authorList>
            <person name="Varghese N."/>
            <person name="Submissions S."/>
        </authorList>
    </citation>
    <scope>NUCLEOTIDE SEQUENCE [LARGE SCALE GENOMIC DNA]</scope>
    <source>
        <strain evidence="5">DSM 29961</strain>
    </source>
</reference>
<gene>
    <name evidence="4" type="ORF">SAMN06269250_0546</name>
</gene>
<evidence type="ECO:0000256" key="2">
    <source>
        <dbReference type="SAM" id="Phobius"/>
    </source>
</evidence>
<proteinExistence type="predicted"/>
<accession>A0A286F668</accession>
<dbReference type="GO" id="GO:0016020">
    <property type="term" value="C:membrane"/>
    <property type="evidence" value="ECO:0007669"/>
    <property type="project" value="UniProtKB-SubCell"/>
</dbReference>
<feature type="transmembrane region" description="Helical" evidence="2">
    <location>
        <begin position="55"/>
        <end position="74"/>
    </location>
</feature>
<dbReference type="Gene3D" id="3.30.479.30">
    <property type="entry name" value="Band 7 domain"/>
    <property type="match status" value="1"/>
</dbReference>
<dbReference type="InterPro" id="IPR050710">
    <property type="entry name" value="Band7/mec-2_domain"/>
</dbReference>
<dbReference type="AlphaFoldDB" id="A0A286F668"/>
<dbReference type="SMART" id="SM00244">
    <property type="entry name" value="PHB"/>
    <property type="match status" value="1"/>
</dbReference>
<keyword evidence="2" id="KW-1133">Transmembrane helix</keyword>
<dbReference type="PANTHER" id="PTHR43327">
    <property type="entry name" value="STOMATIN-LIKE PROTEIN 2, MITOCHONDRIAL"/>
    <property type="match status" value="1"/>
</dbReference>
<evidence type="ECO:0000256" key="1">
    <source>
        <dbReference type="ARBA" id="ARBA00004167"/>
    </source>
</evidence>
<keyword evidence="5" id="KW-1185">Reference proteome</keyword>
<keyword evidence="2" id="KW-0472">Membrane</keyword>
<keyword evidence="4" id="KW-0378">Hydrolase</keyword>
<dbReference type="EMBL" id="OCNH01000001">
    <property type="protein sequence ID" value="SOD78606.1"/>
    <property type="molecule type" value="Genomic_DNA"/>
</dbReference>